<dbReference type="NCBIfam" id="TIGR02234">
    <property type="entry name" value="trp_oprn_chp"/>
    <property type="match status" value="1"/>
</dbReference>
<feature type="transmembrane region" description="Helical" evidence="2">
    <location>
        <begin position="74"/>
        <end position="92"/>
    </location>
</feature>
<keyword evidence="4" id="KW-1185">Reference proteome</keyword>
<evidence type="ECO:0000313" key="4">
    <source>
        <dbReference type="Proteomes" id="UP001500037"/>
    </source>
</evidence>
<dbReference type="RefSeq" id="WP_344440312.1">
    <property type="nucleotide sequence ID" value="NZ_BAAALF010000014.1"/>
</dbReference>
<feature type="transmembrane region" description="Helical" evidence="2">
    <location>
        <begin position="31"/>
        <end position="54"/>
    </location>
</feature>
<evidence type="ECO:0000313" key="3">
    <source>
        <dbReference type="EMBL" id="GAA1224734.1"/>
    </source>
</evidence>
<dbReference type="InterPro" id="IPR019051">
    <property type="entry name" value="Trp_biosyn_TM_oprn/chp"/>
</dbReference>
<keyword evidence="2" id="KW-1133">Transmembrane helix</keyword>
<keyword evidence="2" id="KW-0812">Transmembrane</keyword>
<protein>
    <submittedName>
        <fullName evidence="3">TIGR02234 family membrane protein</fullName>
    </submittedName>
</protein>
<dbReference type="InterPro" id="IPR011746">
    <property type="entry name" value="Trp_synth-assoc_CHP"/>
</dbReference>
<dbReference type="EMBL" id="BAAALF010000014">
    <property type="protein sequence ID" value="GAA1224734.1"/>
    <property type="molecule type" value="Genomic_DNA"/>
</dbReference>
<dbReference type="Pfam" id="PF09534">
    <property type="entry name" value="Trp_oprn_chp"/>
    <property type="match status" value="1"/>
</dbReference>
<evidence type="ECO:0000256" key="2">
    <source>
        <dbReference type="SAM" id="Phobius"/>
    </source>
</evidence>
<organism evidence="3 4">
    <name type="scientific">Kitasatospora nipponensis</name>
    <dbReference type="NCBI Taxonomy" id="258049"/>
    <lineage>
        <taxon>Bacteria</taxon>
        <taxon>Bacillati</taxon>
        <taxon>Actinomycetota</taxon>
        <taxon>Actinomycetes</taxon>
        <taxon>Kitasatosporales</taxon>
        <taxon>Streptomycetaceae</taxon>
        <taxon>Kitasatospora</taxon>
    </lineage>
</organism>
<feature type="region of interest" description="Disordered" evidence="1">
    <location>
        <begin position="1"/>
        <end position="21"/>
    </location>
</feature>
<feature type="transmembrane region" description="Helical" evidence="2">
    <location>
        <begin position="99"/>
        <end position="119"/>
    </location>
</feature>
<feature type="transmembrane region" description="Helical" evidence="2">
    <location>
        <begin position="147"/>
        <end position="167"/>
    </location>
</feature>
<gene>
    <name evidence="3" type="ORF">GCM10009665_13700</name>
</gene>
<feature type="compositionally biased region" description="Pro residues" evidence="1">
    <location>
        <begin position="1"/>
        <end position="12"/>
    </location>
</feature>
<sequence length="222" mass="21581">MTTPPAAAPAAPPLASAPAAPAAGGGERRTLLVMLLLTLAGAVLVLVSVGRTWAQGKVAGQLAVSATGSDVSGLPGALALVGLASAVAIFAVRGAGRLAVGALVTLAGLGTAVAAALGAGDSSTVDAAAARKLALLGTTAEQVSHTAWPWVAALGGLLLAAAGLLTLTRGRHWPTMGTRYDAPAAAGARAAKAPAPARAEERESAADLWKALDRGEDPTAGR</sequence>
<name>A0ABN1VVT8_9ACTN</name>
<keyword evidence="2" id="KW-0472">Membrane</keyword>
<feature type="compositionally biased region" description="Low complexity" evidence="1">
    <location>
        <begin position="187"/>
        <end position="197"/>
    </location>
</feature>
<feature type="compositionally biased region" description="Basic and acidic residues" evidence="1">
    <location>
        <begin position="198"/>
        <end position="222"/>
    </location>
</feature>
<dbReference type="Proteomes" id="UP001500037">
    <property type="component" value="Unassembled WGS sequence"/>
</dbReference>
<reference evidence="3 4" key="1">
    <citation type="journal article" date="2019" name="Int. J. Syst. Evol. Microbiol.">
        <title>The Global Catalogue of Microorganisms (GCM) 10K type strain sequencing project: providing services to taxonomists for standard genome sequencing and annotation.</title>
        <authorList>
            <consortium name="The Broad Institute Genomics Platform"/>
            <consortium name="The Broad Institute Genome Sequencing Center for Infectious Disease"/>
            <person name="Wu L."/>
            <person name="Ma J."/>
        </authorList>
    </citation>
    <scope>NUCLEOTIDE SEQUENCE [LARGE SCALE GENOMIC DNA]</scope>
    <source>
        <strain evidence="3 4">JCM 13004</strain>
    </source>
</reference>
<evidence type="ECO:0000256" key="1">
    <source>
        <dbReference type="SAM" id="MobiDB-lite"/>
    </source>
</evidence>
<comment type="caution">
    <text evidence="3">The sequence shown here is derived from an EMBL/GenBank/DDBJ whole genome shotgun (WGS) entry which is preliminary data.</text>
</comment>
<accession>A0ABN1VVT8</accession>
<feature type="region of interest" description="Disordered" evidence="1">
    <location>
        <begin position="187"/>
        <end position="222"/>
    </location>
</feature>
<proteinExistence type="predicted"/>